<dbReference type="PANTHER" id="PTHR36444">
    <property type="entry name" value="TRANSCRIPTIONAL REGULATOR PROTEIN YOBU-RELATED"/>
    <property type="match status" value="1"/>
</dbReference>
<dbReference type="SMART" id="SM00871">
    <property type="entry name" value="AraC_E_bind"/>
    <property type="match status" value="1"/>
</dbReference>
<accession>A0A226HZ49</accession>
<evidence type="ECO:0000313" key="2">
    <source>
        <dbReference type="EMBL" id="OXA99106.1"/>
    </source>
</evidence>
<dbReference type="Proteomes" id="UP000198336">
    <property type="component" value="Unassembled WGS sequence"/>
</dbReference>
<dbReference type="RefSeq" id="WP_089054652.1">
    <property type="nucleotide sequence ID" value="NZ_MUHA01000017.1"/>
</dbReference>
<gene>
    <name evidence="2" type="ORF">B0A75_12655</name>
</gene>
<dbReference type="InterPro" id="IPR011256">
    <property type="entry name" value="Reg_factor_effector_dom_sf"/>
</dbReference>
<sequence length="160" mass="18802">MEAQIKIATEKKLIGKRINMSFIENRTFQLWSSFMPKRREIKNSIDSNLYSLEVFSPNHFDNFDPNKSFQKWAAVAVTNFDVIPSEMETLVIPTGLYAVFIHYGPASEGHKTYHSIFAEWLPKSEYTVDDRPHFAVMDHKYKKDDPNSEEEIWIPIRNRD</sequence>
<protein>
    <submittedName>
        <fullName evidence="2">GyrI-like domain-containing protein</fullName>
    </submittedName>
</protein>
<dbReference type="EMBL" id="MUHA01000017">
    <property type="protein sequence ID" value="OXA99106.1"/>
    <property type="molecule type" value="Genomic_DNA"/>
</dbReference>
<dbReference type="AlphaFoldDB" id="A0A226HZ49"/>
<dbReference type="Gene3D" id="3.20.80.10">
    <property type="entry name" value="Regulatory factor, effector binding domain"/>
    <property type="match status" value="1"/>
</dbReference>
<dbReference type="PANTHER" id="PTHR36444:SF2">
    <property type="entry name" value="TRANSCRIPTIONAL REGULATOR PROTEIN YOBU-RELATED"/>
    <property type="match status" value="1"/>
</dbReference>
<comment type="caution">
    <text evidence="2">The sequence shown here is derived from an EMBL/GenBank/DDBJ whole genome shotgun (WGS) entry which is preliminary data.</text>
</comment>
<dbReference type="InterPro" id="IPR010499">
    <property type="entry name" value="AraC_E-bd"/>
</dbReference>
<evidence type="ECO:0000259" key="1">
    <source>
        <dbReference type="SMART" id="SM00871"/>
    </source>
</evidence>
<name>A0A226HZ49_9FLAO</name>
<dbReference type="InterPro" id="IPR029442">
    <property type="entry name" value="GyrI-like"/>
</dbReference>
<organism evidence="2 3">
    <name type="scientific">Flavobacterium oncorhynchi</name>
    <dbReference type="NCBI Taxonomy" id="728056"/>
    <lineage>
        <taxon>Bacteria</taxon>
        <taxon>Pseudomonadati</taxon>
        <taxon>Bacteroidota</taxon>
        <taxon>Flavobacteriia</taxon>
        <taxon>Flavobacteriales</taxon>
        <taxon>Flavobacteriaceae</taxon>
        <taxon>Flavobacterium</taxon>
    </lineage>
</organism>
<dbReference type="Pfam" id="PF06445">
    <property type="entry name" value="GyrI-like"/>
    <property type="match status" value="1"/>
</dbReference>
<keyword evidence="3" id="KW-1185">Reference proteome</keyword>
<proteinExistence type="predicted"/>
<reference evidence="2 3" key="1">
    <citation type="submission" date="2016-11" db="EMBL/GenBank/DDBJ databases">
        <title>Whole genomes of Flavobacteriaceae.</title>
        <authorList>
            <person name="Stine C."/>
            <person name="Li C."/>
            <person name="Tadesse D."/>
        </authorList>
    </citation>
    <scope>NUCLEOTIDE SEQUENCE [LARGE SCALE GENOMIC DNA]</scope>
    <source>
        <strain evidence="2 3">CCUG 59446</strain>
    </source>
</reference>
<dbReference type="InterPro" id="IPR053182">
    <property type="entry name" value="YobU-like_regulator"/>
</dbReference>
<evidence type="ECO:0000313" key="3">
    <source>
        <dbReference type="Proteomes" id="UP000198336"/>
    </source>
</evidence>
<feature type="domain" description="AraC effector-binding" evidence="1">
    <location>
        <begin position="1"/>
        <end position="157"/>
    </location>
</feature>
<dbReference type="SUPFAM" id="SSF55136">
    <property type="entry name" value="Probable bacterial effector-binding domain"/>
    <property type="match status" value="1"/>
</dbReference>